<comment type="caution">
    <text evidence="7">The sequence shown here is derived from an EMBL/GenBank/DDBJ whole genome shotgun (WGS) entry which is preliminary data.</text>
</comment>
<feature type="domain" description="Rod shape-determining protein MreC beta-barrel core" evidence="6">
    <location>
        <begin position="120"/>
        <end position="265"/>
    </location>
</feature>
<comment type="similarity">
    <text evidence="1 5">Belongs to the MreC family.</text>
</comment>
<evidence type="ECO:0000313" key="7">
    <source>
        <dbReference type="EMBL" id="OGL71133.1"/>
    </source>
</evidence>
<dbReference type="InterPro" id="IPR007221">
    <property type="entry name" value="MreC"/>
</dbReference>
<dbReference type="InterPro" id="IPR055342">
    <property type="entry name" value="MreC_beta-barrel_core"/>
</dbReference>
<name>A0A1F7TYN4_9BACT</name>
<dbReference type="STRING" id="1802389.A3C17_01320"/>
<reference evidence="7 8" key="1">
    <citation type="journal article" date="2016" name="Nat. Commun.">
        <title>Thousands of microbial genomes shed light on interconnected biogeochemical processes in an aquifer system.</title>
        <authorList>
            <person name="Anantharaman K."/>
            <person name="Brown C.T."/>
            <person name="Hug L.A."/>
            <person name="Sharon I."/>
            <person name="Castelle C.J."/>
            <person name="Probst A.J."/>
            <person name="Thomas B.C."/>
            <person name="Singh A."/>
            <person name="Wilkins M.J."/>
            <person name="Karaoz U."/>
            <person name="Brodie E.L."/>
            <person name="Williams K.H."/>
            <person name="Hubbard S.S."/>
            <person name="Banfield J.F."/>
        </authorList>
    </citation>
    <scope>NUCLEOTIDE SEQUENCE [LARGE SCALE GENOMIC DNA]</scope>
</reference>
<evidence type="ECO:0000313" key="8">
    <source>
        <dbReference type="Proteomes" id="UP000177097"/>
    </source>
</evidence>
<dbReference type="PIRSF" id="PIRSF038471">
    <property type="entry name" value="MreC"/>
    <property type="match status" value="1"/>
</dbReference>
<evidence type="ECO:0000256" key="2">
    <source>
        <dbReference type="ARBA" id="ARBA00013855"/>
    </source>
</evidence>
<dbReference type="InterPro" id="IPR042175">
    <property type="entry name" value="Cell/Rod_MreC_2"/>
</dbReference>
<dbReference type="PANTHER" id="PTHR34138">
    <property type="entry name" value="CELL SHAPE-DETERMINING PROTEIN MREC"/>
    <property type="match status" value="1"/>
</dbReference>
<evidence type="ECO:0000256" key="1">
    <source>
        <dbReference type="ARBA" id="ARBA00009369"/>
    </source>
</evidence>
<dbReference type="GO" id="GO:0005886">
    <property type="term" value="C:plasma membrane"/>
    <property type="evidence" value="ECO:0007669"/>
    <property type="project" value="TreeGrafter"/>
</dbReference>
<proteinExistence type="inferred from homology"/>
<dbReference type="Pfam" id="PF04085">
    <property type="entry name" value="MreC"/>
    <property type="match status" value="1"/>
</dbReference>
<accession>A0A1F7TYN4</accession>
<dbReference type="Proteomes" id="UP000177097">
    <property type="component" value="Unassembled WGS sequence"/>
</dbReference>
<sequence>MSYRTHRMSRIVPWGAALVGTLLAALILRTTGVQDALQAMTGFASRPLLGFSQSVGKQGEVFFSSRASLIRQLQVREDQLAQLSVQTARWASADAELQQALALLEYQQGAQLTSVTARVLLRDRIGQDHLLIIDRGYTDGIHVYDPVIAEHGVLIGTVQDVGATSSRVALITNADTRIGARTVGASKTSGIIEGGHGPVLALRFVPKNTPLSQSDLIVTSGIDPSMPSGLVIGLINALDEDTDGSFSTVFIEPMADLDHVSILSILTRPAL</sequence>
<dbReference type="InterPro" id="IPR042177">
    <property type="entry name" value="Cell/Rod_1"/>
</dbReference>
<dbReference type="Gene3D" id="2.40.10.350">
    <property type="entry name" value="Rod shape-determining protein MreC, domain 2"/>
    <property type="match status" value="1"/>
</dbReference>
<evidence type="ECO:0000259" key="6">
    <source>
        <dbReference type="Pfam" id="PF04085"/>
    </source>
</evidence>
<keyword evidence="3 5" id="KW-0133">Cell shape</keyword>
<dbReference type="EMBL" id="MGDX01000017">
    <property type="protein sequence ID" value="OGL71133.1"/>
    <property type="molecule type" value="Genomic_DNA"/>
</dbReference>
<dbReference type="PANTHER" id="PTHR34138:SF1">
    <property type="entry name" value="CELL SHAPE-DETERMINING PROTEIN MREC"/>
    <property type="match status" value="1"/>
</dbReference>
<organism evidence="7 8">
    <name type="scientific">Candidatus Uhrbacteria bacterium RIFCSPHIGHO2_02_FULL_53_13</name>
    <dbReference type="NCBI Taxonomy" id="1802389"/>
    <lineage>
        <taxon>Bacteria</taxon>
        <taxon>Candidatus Uhriibacteriota</taxon>
    </lineage>
</organism>
<evidence type="ECO:0000256" key="3">
    <source>
        <dbReference type="ARBA" id="ARBA00022960"/>
    </source>
</evidence>
<dbReference type="GO" id="GO:0008360">
    <property type="term" value="P:regulation of cell shape"/>
    <property type="evidence" value="ECO:0007669"/>
    <property type="project" value="UniProtKB-KW"/>
</dbReference>
<protein>
    <recommendedName>
        <fullName evidence="2 5">Cell shape-determining protein MreC</fullName>
    </recommendedName>
    <alternativeName>
        <fullName evidence="4 5">Cell shape protein MreC</fullName>
    </alternativeName>
</protein>
<dbReference type="AlphaFoldDB" id="A0A1F7TYN4"/>
<dbReference type="Gene3D" id="2.40.10.340">
    <property type="entry name" value="Rod shape-determining protein MreC, domain 1"/>
    <property type="match status" value="1"/>
</dbReference>
<comment type="function">
    <text evidence="5">Involved in formation and maintenance of cell shape.</text>
</comment>
<evidence type="ECO:0000256" key="4">
    <source>
        <dbReference type="ARBA" id="ARBA00032089"/>
    </source>
</evidence>
<gene>
    <name evidence="7" type="ORF">A3C17_01320</name>
</gene>
<evidence type="ECO:0000256" key="5">
    <source>
        <dbReference type="PIRNR" id="PIRNR038471"/>
    </source>
</evidence>